<dbReference type="EMBL" id="LAVV01012440">
    <property type="protein sequence ID" value="KNZ46682.1"/>
    <property type="molecule type" value="Genomic_DNA"/>
</dbReference>
<organism evidence="1 2">
    <name type="scientific">Puccinia sorghi</name>
    <dbReference type="NCBI Taxonomy" id="27349"/>
    <lineage>
        <taxon>Eukaryota</taxon>
        <taxon>Fungi</taxon>
        <taxon>Dikarya</taxon>
        <taxon>Basidiomycota</taxon>
        <taxon>Pucciniomycotina</taxon>
        <taxon>Pucciniomycetes</taxon>
        <taxon>Pucciniales</taxon>
        <taxon>Pucciniaceae</taxon>
        <taxon>Puccinia</taxon>
    </lineage>
</organism>
<dbReference type="VEuPathDB" id="FungiDB:VP01_7050g1"/>
<gene>
    <name evidence="1" type="ORF">VP01_7050g1</name>
</gene>
<reference evidence="1 2" key="1">
    <citation type="submission" date="2015-08" db="EMBL/GenBank/DDBJ databases">
        <title>Next Generation Sequencing and Analysis of the Genome of Puccinia sorghi L Schw, the Causal Agent of Maize Common Rust.</title>
        <authorList>
            <person name="Rochi L."/>
            <person name="Burguener G."/>
            <person name="Darino M."/>
            <person name="Turjanski A."/>
            <person name="Kreff E."/>
            <person name="Dieguez M.J."/>
            <person name="Sacco F."/>
        </authorList>
    </citation>
    <scope>NUCLEOTIDE SEQUENCE [LARGE SCALE GENOMIC DNA]</scope>
    <source>
        <strain evidence="1 2">RO10H11247</strain>
    </source>
</reference>
<sequence>MSLGNFVWLAEELRNDLAQDPLGHGQPVEAQLGVGLYGLAHGTSFVTMAHVFRIGKETAEKVLGCFVNAVLKNPEDWHEIMASFERRQGIPWVVSVIIWARARCG</sequence>
<dbReference type="AlphaFoldDB" id="A0A0L6UEJ7"/>
<accession>A0A0L6UEJ7</accession>
<comment type="caution">
    <text evidence="1">The sequence shown here is derived from an EMBL/GenBank/DDBJ whole genome shotgun (WGS) entry which is preliminary data.</text>
</comment>
<evidence type="ECO:0000313" key="2">
    <source>
        <dbReference type="Proteomes" id="UP000037035"/>
    </source>
</evidence>
<feature type="non-terminal residue" evidence="1">
    <location>
        <position position="105"/>
    </location>
</feature>
<evidence type="ECO:0000313" key="1">
    <source>
        <dbReference type="EMBL" id="KNZ46682.1"/>
    </source>
</evidence>
<name>A0A0L6UEJ7_9BASI</name>
<proteinExistence type="predicted"/>
<keyword evidence="2" id="KW-1185">Reference proteome</keyword>
<dbReference type="OrthoDB" id="2504952at2759"/>
<dbReference type="Proteomes" id="UP000037035">
    <property type="component" value="Unassembled WGS sequence"/>
</dbReference>
<protein>
    <submittedName>
        <fullName evidence="1">Uncharacterized protein</fullName>
    </submittedName>
</protein>